<protein>
    <submittedName>
        <fullName evidence="1">Uncharacterized protein</fullName>
    </submittedName>
</protein>
<organism evidence="1">
    <name type="scientific">Pararge aegeria</name>
    <name type="common">speckled wood butterfly</name>
    <dbReference type="NCBI Taxonomy" id="116150"/>
    <lineage>
        <taxon>Eukaryota</taxon>
        <taxon>Metazoa</taxon>
        <taxon>Ecdysozoa</taxon>
        <taxon>Arthropoda</taxon>
        <taxon>Hexapoda</taxon>
        <taxon>Insecta</taxon>
        <taxon>Pterygota</taxon>
        <taxon>Neoptera</taxon>
        <taxon>Endopterygota</taxon>
        <taxon>Lepidoptera</taxon>
        <taxon>Glossata</taxon>
        <taxon>Ditrysia</taxon>
        <taxon>Papilionoidea</taxon>
        <taxon>Nymphalidae</taxon>
        <taxon>Satyrinae</taxon>
        <taxon>Satyrini</taxon>
        <taxon>Parargina</taxon>
        <taxon>Pararge</taxon>
    </lineage>
</organism>
<reference evidence="1" key="2">
    <citation type="submission" date="2013-05" db="EMBL/GenBank/DDBJ databases">
        <authorList>
            <person name="Carter J.-M."/>
            <person name="Baker S.C."/>
            <person name="Pink R."/>
            <person name="Carter D.R.F."/>
            <person name="Collins A."/>
            <person name="Tomlin J."/>
            <person name="Gibbs M."/>
            <person name="Breuker C.J."/>
        </authorList>
    </citation>
    <scope>NUCLEOTIDE SEQUENCE</scope>
    <source>
        <tissue evidence="1">Ovary</tissue>
    </source>
</reference>
<reference evidence="1" key="1">
    <citation type="journal article" date="2013" name="BMC Genomics">
        <title>Unscrambling butterfly oogenesis.</title>
        <authorList>
            <person name="Carter J.M."/>
            <person name="Baker S.C."/>
            <person name="Pink R."/>
            <person name="Carter D.R."/>
            <person name="Collins A."/>
            <person name="Tomlin J."/>
            <person name="Gibbs M."/>
            <person name="Breuker C.J."/>
        </authorList>
    </citation>
    <scope>NUCLEOTIDE SEQUENCE</scope>
    <source>
        <tissue evidence="1">Ovary</tissue>
    </source>
</reference>
<dbReference type="EMBL" id="GAIX01006640">
    <property type="protein sequence ID" value="JAA85920.1"/>
    <property type="molecule type" value="Transcribed_RNA"/>
</dbReference>
<evidence type="ECO:0000313" key="1">
    <source>
        <dbReference type="EMBL" id="JAA85920.1"/>
    </source>
</evidence>
<sequence>MNLQIKSQDISRGDKRNFEGKTDKIFGTIAWHRKGQFRHSRVRIISEFGPPSAKNFKKVLQSLETGFLIALPIQVCDSVSIVRNTCS</sequence>
<proteinExistence type="predicted"/>
<dbReference type="AlphaFoldDB" id="S4PFE0"/>
<accession>S4PFE0</accession>
<name>S4PFE0_9NEOP</name>